<accession>A0A1H8IPT6</accession>
<organism evidence="3 4">
    <name type="scientific">Sphingomonas gellani</name>
    <dbReference type="NCBI Taxonomy" id="1166340"/>
    <lineage>
        <taxon>Bacteria</taxon>
        <taxon>Pseudomonadati</taxon>
        <taxon>Pseudomonadota</taxon>
        <taxon>Alphaproteobacteria</taxon>
        <taxon>Sphingomonadales</taxon>
        <taxon>Sphingomonadaceae</taxon>
        <taxon>Sphingomonas</taxon>
    </lineage>
</organism>
<name>A0A1H8IPT6_9SPHN</name>
<evidence type="ECO:0000313" key="4">
    <source>
        <dbReference type="Proteomes" id="UP000199206"/>
    </source>
</evidence>
<dbReference type="Proteomes" id="UP000199206">
    <property type="component" value="Unassembled WGS sequence"/>
</dbReference>
<sequence length="217" mass="23473">MVLYRLEAQSWRGSGALVLGTMVRLSTAFFAIAATAQEPPPPSGPGPSDVPSHVSASRPASHVPASPANYRSSLSEVPAGELAAYLKANDVQRVPFDSTLATIRTCLRRSEDAIQPCLESRDQACETDTSQCTHAAEDAWQLYIARYLRLLHTALPAETSAASQKAWTAYVDAECEFETAPYPDDPPMRHNVDSSCRAGKAQDRALELRAILIDAES</sequence>
<dbReference type="AlphaFoldDB" id="A0A1H8IPT6"/>
<reference evidence="4" key="1">
    <citation type="submission" date="2016-10" db="EMBL/GenBank/DDBJ databases">
        <authorList>
            <person name="Varghese N."/>
            <person name="Submissions S."/>
        </authorList>
    </citation>
    <scope>NUCLEOTIDE SEQUENCE [LARGE SCALE GENOMIC DNA]</scope>
    <source>
        <strain evidence="4">S6-262</strain>
    </source>
</reference>
<feature type="domain" description="Lysozyme inhibitor LprI-like N-terminal" evidence="2">
    <location>
        <begin position="127"/>
        <end position="208"/>
    </location>
</feature>
<dbReference type="InterPro" id="IPR009739">
    <property type="entry name" value="LprI-like_N"/>
</dbReference>
<dbReference type="OrthoDB" id="7340239at2"/>
<dbReference type="RefSeq" id="WP_093666867.1">
    <property type="nucleotide sequence ID" value="NZ_FOCF01000010.1"/>
</dbReference>
<evidence type="ECO:0000313" key="3">
    <source>
        <dbReference type="EMBL" id="SEN70341.1"/>
    </source>
</evidence>
<feature type="compositionally biased region" description="Low complexity" evidence="1">
    <location>
        <begin position="46"/>
        <end position="55"/>
    </location>
</feature>
<dbReference type="STRING" id="1166340.SAMN05192583_3364"/>
<feature type="region of interest" description="Disordered" evidence="1">
    <location>
        <begin position="36"/>
        <end position="70"/>
    </location>
</feature>
<dbReference type="Gene3D" id="1.20.1270.180">
    <property type="match status" value="1"/>
</dbReference>
<gene>
    <name evidence="3" type="ORF">SAMN05192583_3364</name>
</gene>
<evidence type="ECO:0000256" key="1">
    <source>
        <dbReference type="SAM" id="MobiDB-lite"/>
    </source>
</evidence>
<dbReference type="Pfam" id="PF07007">
    <property type="entry name" value="LprI"/>
    <property type="match status" value="1"/>
</dbReference>
<evidence type="ECO:0000259" key="2">
    <source>
        <dbReference type="Pfam" id="PF07007"/>
    </source>
</evidence>
<proteinExistence type="predicted"/>
<dbReference type="EMBL" id="FOCF01000010">
    <property type="protein sequence ID" value="SEN70341.1"/>
    <property type="molecule type" value="Genomic_DNA"/>
</dbReference>
<protein>
    <recommendedName>
        <fullName evidence="2">Lysozyme inhibitor LprI-like N-terminal domain-containing protein</fullName>
    </recommendedName>
</protein>
<keyword evidence="4" id="KW-1185">Reference proteome</keyword>